<dbReference type="GO" id="GO:0047617">
    <property type="term" value="F:fatty acyl-CoA hydrolase activity"/>
    <property type="evidence" value="ECO:0007669"/>
    <property type="project" value="InterPro"/>
</dbReference>
<sequence length="174" mass="19270">MTRPAVLPPSRQLTEFEELIQEYNLQIFSRKQDDKSQFWDIDARRSNLRFESAVSSPTPRATYLLTAAPHLCNFMGNLHGGCAATLVDLLTTSILMGMSRPGRFALGGVSRNLKVTFLRPVPQGTEIRLECTLVHAGKRLALLRGDIYRADTGDLCIAGEHEKANTDPEADGKL</sequence>
<dbReference type="InterPro" id="IPR003736">
    <property type="entry name" value="PAAI_dom"/>
</dbReference>
<dbReference type="InterPro" id="IPR029069">
    <property type="entry name" value="HotDog_dom_sf"/>
</dbReference>
<gene>
    <name evidence="4" type="ORF">PHISCL_06610</name>
</gene>
<dbReference type="STRING" id="2070753.A0A3A2ZNW6"/>
<dbReference type="PANTHER" id="PTHR21660">
    <property type="entry name" value="THIOESTERASE SUPERFAMILY MEMBER-RELATED"/>
    <property type="match status" value="1"/>
</dbReference>
<evidence type="ECO:0000313" key="4">
    <source>
        <dbReference type="EMBL" id="RJE21064.1"/>
    </source>
</evidence>
<reference evidence="5" key="1">
    <citation type="submission" date="2017-02" db="EMBL/GenBank/DDBJ databases">
        <authorList>
            <person name="Tafer H."/>
            <person name="Lopandic K."/>
        </authorList>
    </citation>
    <scope>NUCLEOTIDE SEQUENCE [LARGE SCALE GENOMIC DNA]</scope>
    <source>
        <strain evidence="5">CBS 366.77</strain>
    </source>
</reference>
<keyword evidence="5" id="KW-1185">Reference proteome</keyword>
<evidence type="ECO:0000256" key="2">
    <source>
        <dbReference type="ARBA" id="ARBA00022801"/>
    </source>
</evidence>
<dbReference type="PANTHER" id="PTHR21660:SF1">
    <property type="entry name" value="ACYL-COENZYME A THIOESTERASE 13"/>
    <property type="match status" value="1"/>
</dbReference>
<evidence type="ECO:0000256" key="1">
    <source>
        <dbReference type="ARBA" id="ARBA00008324"/>
    </source>
</evidence>
<dbReference type="CDD" id="cd03443">
    <property type="entry name" value="PaaI_thioesterase"/>
    <property type="match status" value="1"/>
</dbReference>
<organism evidence="4 5">
    <name type="scientific">Aspergillus sclerotialis</name>
    <dbReference type="NCBI Taxonomy" id="2070753"/>
    <lineage>
        <taxon>Eukaryota</taxon>
        <taxon>Fungi</taxon>
        <taxon>Dikarya</taxon>
        <taxon>Ascomycota</taxon>
        <taxon>Pezizomycotina</taxon>
        <taxon>Eurotiomycetes</taxon>
        <taxon>Eurotiomycetidae</taxon>
        <taxon>Eurotiales</taxon>
        <taxon>Aspergillaceae</taxon>
        <taxon>Aspergillus</taxon>
        <taxon>Aspergillus subgen. Polypaecilum</taxon>
    </lineage>
</organism>
<dbReference type="SUPFAM" id="SSF54637">
    <property type="entry name" value="Thioesterase/thiol ester dehydrase-isomerase"/>
    <property type="match status" value="1"/>
</dbReference>
<dbReference type="Proteomes" id="UP000266188">
    <property type="component" value="Unassembled WGS sequence"/>
</dbReference>
<dbReference type="OrthoDB" id="2831072at2759"/>
<accession>A0A3A2ZNW6</accession>
<dbReference type="NCBIfam" id="TIGR00369">
    <property type="entry name" value="unchar_dom_1"/>
    <property type="match status" value="1"/>
</dbReference>
<protein>
    <submittedName>
        <fullName evidence="4">Thioesterase</fullName>
    </submittedName>
</protein>
<dbReference type="EMBL" id="MVGC01000255">
    <property type="protein sequence ID" value="RJE21064.1"/>
    <property type="molecule type" value="Genomic_DNA"/>
</dbReference>
<evidence type="ECO:0000313" key="5">
    <source>
        <dbReference type="Proteomes" id="UP000266188"/>
    </source>
</evidence>
<name>A0A3A2ZNW6_9EURO</name>
<evidence type="ECO:0000259" key="3">
    <source>
        <dbReference type="Pfam" id="PF03061"/>
    </source>
</evidence>
<dbReference type="InterPro" id="IPR006683">
    <property type="entry name" value="Thioestr_dom"/>
</dbReference>
<feature type="domain" description="Thioesterase" evidence="3">
    <location>
        <begin position="75"/>
        <end position="155"/>
    </location>
</feature>
<dbReference type="InterPro" id="IPR039298">
    <property type="entry name" value="ACOT13"/>
</dbReference>
<dbReference type="AlphaFoldDB" id="A0A3A2ZNW6"/>
<proteinExistence type="inferred from homology"/>
<keyword evidence="2" id="KW-0378">Hydrolase</keyword>
<comment type="caution">
    <text evidence="4">The sequence shown here is derived from an EMBL/GenBank/DDBJ whole genome shotgun (WGS) entry which is preliminary data.</text>
</comment>
<comment type="similarity">
    <text evidence="1">Belongs to the thioesterase PaaI family.</text>
</comment>
<dbReference type="Pfam" id="PF03061">
    <property type="entry name" value="4HBT"/>
    <property type="match status" value="1"/>
</dbReference>
<dbReference type="Gene3D" id="3.10.129.10">
    <property type="entry name" value="Hotdog Thioesterase"/>
    <property type="match status" value="1"/>
</dbReference>